<dbReference type="Proteomes" id="UP000198802">
    <property type="component" value="Unassembled WGS sequence"/>
</dbReference>
<organism evidence="2 3">
    <name type="scientific">Parafrankia irregularis</name>
    <dbReference type="NCBI Taxonomy" id="795642"/>
    <lineage>
        <taxon>Bacteria</taxon>
        <taxon>Bacillati</taxon>
        <taxon>Actinomycetota</taxon>
        <taxon>Actinomycetes</taxon>
        <taxon>Frankiales</taxon>
        <taxon>Frankiaceae</taxon>
        <taxon>Parafrankia</taxon>
    </lineage>
</organism>
<evidence type="ECO:0000313" key="3">
    <source>
        <dbReference type="Proteomes" id="UP000198802"/>
    </source>
</evidence>
<dbReference type="EMBL" id="FAOZ01000038">
    <property type="protein sequence ID" value="CUU60355.1"/>
    <property type="molecule type" value="Genomic_DNA"/>
</dbReference>
<reference evidence="3" key="1">
    <citation type="submission" date="2015-11" db="EMBL/GenBank/DDBJ databases">
        <authorList>
            <person name="Varghese N."/>
        </authorList>
    </citation>
    <scope>NUCLEOTIDE SEQUENCE [LARGE SCALE GENOMIC DNA]</scope>
    <source>
        <strain evidence="3">DSM 45899</strain>
    </source>
</reference>
<evidence type="ECO:0000313" key="2">
    <source>
        <dbReference type="EMBL" id="CUU60355.1"/>
    </source>
</evidence>
<feature type="region of interest" description="Disordered" evidence="1">
    <location>
        <begin position="221"/>
        <end position="243"/>
    </location>
</feature>
<gene>
    <name evidence="2" type="ORF">Ga0074812_13870</name>
</gene>
<feature type="region of interest" description="Disordered" evidence="1">
    <location>
        <begin position="250"/>
        <end position="269"/>
    </location>
</feature>
<feature type="compositionally biased region" description="Basic and acidic residues" evidence="1">
    <location>
        <begin position="1"/>
        <end position="19"/>
    </location>
</feature>
<dbReference type="RefSeq" id="WP_091285121.1">
    <property type="nucleotide sequence ID" value="NZ_FAOZ01000038.1"/>
</dbReference>
<evidence type="ECO:0000256" key="1">
    <source>
        <dbReference type="SAM" id="MobiDB-lite"/>
    </source>
</evidence>
<feature type="region of interest" description="Disordered" evidence="1">
    <location>
        <begin position="1"/>
        <end position="24"/>
    </location>
</feature>
<accession>A0A0S4QXX0</accession>
<feature type="compositionally biased region" description="Low complexity" evidence="1">
    <location>
        <begin position="256"/>
        <end position="269"/>
    </location>
</feature>
<protein>
    <submittedName>
        <fullName evidence="2">Uncharacterized protein</fullName>
    </submittedName>
</protein>
<dbReference type="AlphaFoldDB" id="A0A0S4QXX0"/>
<proteinExistence type="predicted"/>
<name>A0A0S4QXX0_9ACTN</name>
<keyword evidence="3" id="KW-1185">Reference proteome</keyword>
<sequence>MDGHRADRAELPAPRHDAGPLRPAPYPWAGAAASSRGEPSITVRRYDPARYLQGLVASAWRQAADRGQAVYIQGDWPGIAVYPRSLTAVVYGGEDSLRPYAGTEDLPLRAGLVFSREPEYDLNHPGMVPLDVLLWKLALGASRGRLPLDTPLDTPCALWEWPNFTRLIVTPGAMSVAALWARQVCTLSETISLLRLPAEDVFVFYSAAVAVDLVHPELPSRPAPLRSSAQPQPQPVDVPSPRRGLLRKLFDRLRPTDSPSSDTTPSSHP</sequence>